<feature type="domain" description="Choice-of-anchor A" evidence="2">
    <location>
        <begin position="220"/>
        <end position="504"/>
    </location>
</feature>
<sequence length="522" mass="54895">MIEHLRRRHRTDSGFTLIEVIVTVALLGVVSAAVAAAVIVIFRSQDGVVASTAESHDTRQIVSYLPLDIESGPSRADAYRATNGGAVGDSGSGCSEAGTENVLRIDVTDRRNDQVDKRIAYRLTASAEQARIDRYECTFDATNLVWIESSVLNVADYLDPDASPIAEASVVVNDSSLDPTDQEVESVSVRYVQRGDVETIRAAPREEQPFSNSGVCGTDPLEAARNIATFVEGDVILHGTTVKSSLFVGGTLEFHGGSVAQALPDLPESPIPSNVGLLAGSIDWAGSTGQLEVKPHHDVIIEDGNYLVTGDKITESSPGASPSIDVGGSATVIPPGTDRLVIPGEAFAELRACSDRLAGLPDSCNNGACAVHVDLPSGYGGTSTDASNTRLTLTDGKANAFNIDESNLLDLETIQIKFAPGDAPTTDTPLIINVRSTVGGTVDFEAPTLQGSGSNSVYVVWNFPNADAVNLLAGDELRGSILAPYATVTSQASIQGGVIARTFEMFGSSLNDVRSFQGTLDW</sequence>
<dbReference type="EMBL" id="SOAU01000001">
    <property type="protein sequence ID" value="TDT18577.1"/>
    <property type="molecule type" value="Genomic_DNA"/>
</dbReference>
<dbReference type="RefSeq" id="WP_133870784.1">
    <property type="nucleotide sequence ID" value="NZ_SOAU01000001.1"/>
</dbReference>
<keyword evidence="1" id="KW-0472">Membrane</keyword>
<dbReference type="Pfam" id="PF07963">
    <property type="entry name" value="N_methyl"/>
    <property type="match status" value="1"/>
</dbReference>
<reference evidence="3 4" key="1">
    <citation type="submission" date="2019-03" db="EMBL/GenBank/DDBJ databases">
        <title>Sequencing the genomes of 1000 actinobacteria strains.</title>
        <authorList>
            <person name="Klenk H.-P."/>
        </authorList>
    </citation>
    <scope>NUCLEOTIDE SEQUENCE [LARGE SCALE GENOMIC DNA]</scope>
    <source>
        <strain evidence="3 4">DSM 18936</strain>
    </source>
</reference>
<dbReference type="OrthoDB" id="3404418at2"/>
<dbReference type="InterPro" id="IPR026588">
    <property type="entry name" value="Choice_anch_A"/>
</dbReference>
<dbReference type="Proteomes" id="UP000294558">
    <property type="component" value="Unassembled WGS sequence"/>
</dbReference>
<evidence type="ECO:0000313" key="3">
    <source>
        <dbReference type="EMBL" id="TDT18577.1"/>
    </source>
</evidence>
<comment type="caution">
    <text evidence="3">The sequence shown here is derived from an EMBL/GenBank/DDBJ whole genome shotgun (WGS) entry which is preliminary data.</text>
</comment>
<dbReference type="NCBIfam" id="TIGR02532">
    <property type="entry name" value="IV_pilin_GFxxxE"/>
    <property type="match status" value="1"/>
</dbReference>
<proteinExistence type="predicted"/>
<keyword evidence="4" id="KW-1185">Reference proteome</keyword>
<evidence type="ECO:0000313" key="4">
    <source>
        <dbReference type="Proteomes" id="UP000294558"/>
    </source>
</evidence>
<name>A0A4R7I4G5_9ACTN</name>
<dbReference type="AlphaFoldDB" id="A0A4R7I4G5"/>
<dbReference type="NCBIfam" id="TIGR04215">
    <property type="entry name" value="choice_anch_A"/>
    <property type="match status" value="1"/>
</dbReference>
<keyword evidence="1" id="KW-1133">Transmembrane helix</keyword>
<accession>A0A4R7I4G5</accession>
<keyword evidence="1" id="KW-0812">Transmembrane</keyword>
<protein>
    <submittedName>
        <fullName evidence="3">Prepilin-type N-terminal cleavage/methylation domain-containing protein/choice-of-anchor A domain-containing protein</fullName>
    </submittedName>
</protein>
<feature type="transmembrane region" description="Helical" evidence="1">
    <location>
        <begin position="20"/>
        <end position="42"/>
    </location>
</feature>
<gene>
    <name evidence="3" type="ORF">BDK89_4201</name>
</gene>
<dbReference type="Pfam" id="PF20597">
    <property type="entry name" value="pAdhesive_15"/>
    <property type="match status" value="1"/>
</dbReference>
<evidence type="ECO:0000256" key="1">
    <source>
        <dbReference type="SAM" id="Phobius"/>
    </source>
</evidence>
<organism evidence="3 4">
    <name type="scientific">Ilumatobacter fluminis</name>
    <dbReference type="NCBI Taxonomy" id="467091"/>
    <lineage>
        <taxon>Bacteria</taxon>
        <taxon>Bacillati</taxon>
        <taxon>Actinomycetota</taxon>
        <taxon>Acidimicrobiia</taxon>
        <taxon>Acidimicrobiales</taxon>
        <taxon>Ilumatobacteraceae</taxon>
        <taxon>Ilumatobacter</taxon>
    </lineage>
</organism>
<dbReference type="InterPro" id="IPR012902">
    <property type="entry name" value="N_methyl_site"/>
</dbReference>
<dbReference type="PROSITE" id="PS00409">
    <property type="entry name" value="PROKAR_NTER_METHYL"/>
    <property type="match status" value="1"/>
</dbReference>
<evidence type="ECO:0000259" key="2">
    <source>
        <dbReference type="Pfam" id="PF20597"/>
    </source>
</evidence>